<dbReference type="PANTHER" id="PTHR21477:SF13">
    <property type="entry name" value="KIAA0930"/>
    <property type="match status" value="1"/>
</dbReference>
<evidence type="ECO:0000313" key="4">
    <source>
        <dbReference type="Proteomes" id="UP000187429"/>
    </source>
</evidence>
<sequence length="636" mass="71750">MCDIHSILSEIDDSNLSLSQETLDNESFNNAEIIDHFDSPQDDNVWFKAFLKCFVQDLNAEHDDMLFFVKKDTSPNTNRIIVSRKPSTPNLFQSPAPPISWMESFYLNLIVQMPCTLTISIFRKQSEDNNSLVKKKEIQKKVYALPNFPQKLNNKSVSDPPLNSYPLIHYIVQDFEDCLDQILLGPNEFFNVELSTFIQFDKSSSINIPDIFSPQPTSPSKSILISNLIPNLNCQQKNQIDGTGRNTNSANFDSIFTSNSEKCDNHPTFTNDNSQNTSALNKNDNSDTYSDDLTEKDTDFSQDTNVCASPSKCTYSLNEKSTLKRKKVILYKSWSSYDSLLDSYLTKQKNANILARIRNTSFNTEFIKVENVKKTGAAQIGLKGSHFSAEQEKSNSPDHLYHKNLKHSQSNPTLNIQVDNTPLITRIIDQKFKSAPSLVLCCDNDKCIKLEVKGSVHCHSYPYEKSKLGSSSEKAQVLSPKLTNIKSHCSILINNQYRRYSSNTSPAEYSIDPERLRPINFNTRKVKPKLGGMCDRLPSPPLVANCTALESLNSHKQICSTISSSVPNSSKPAKQSDHTFTKWLQKISFPSVVSENFGLSFQNKPGPDSLNVFVNFVYIPWNEIIKDIISAKNSVD</sequence>
<dbReference type="Pfam" id="PF09741">
    <property type="entry name" value="DUF2045"/>
    <property type="match status" value="1"/>
</dbReference>
<protein>
    <submittedName>
        <fullName evidence="2">Uncharacterized protein</fullName>
    </submittedName>
</protein>
<feature type="region of interest" description="Disordered" evidence="1">
    <location>
        <begin position="386"/>
        <end position="406"/>
    </location>
</feature>
<keyword evidence="4" id="KW-1185">Reference proteome</keyword>
<dbReference type="OrthoDB" id="1906921at2759"/>
<evidence type="ECO:0000313" key="2">
    <source>
        <dbReference type="EMBL" id="OMJ17499.1"/>
    </source>
</evidence>
<feature type="compositionally biased region" description="Polar residues" evidence="1">
    <location>
        <begin position="267"/>
        <end position="288"/>
    </location>
</feature>
<dbReference type="EMBL" id="LSSM01002154">
    <property type="protein sequence ID" value="OMJ22840.1"/>
    <property type="molecule type" value="Genomic_DNA"/>
</dbReference>
<dbReference type="Proteomes" id="UP000187429">
    <property type="component" value="Unassembled WGS sequence"/>
</dbReference>
<name>A0A1R1XSI0_9FUNG</name>
<accession>A0A1R1XSI0</accession>
<evidence type="ECO:0000256" key="1">
    <source>
        <dbReference type="SAM" id="MobiDB-lite"/>
    </source>
</evidence>
<feature type="compositionally biased region" description="Basic and acidic residues" evidence="1">
    <location>
        <begin position="389"/>
        <end position="401"/>
    </location>
</feature>
<feature type="region of interest" description="Disordered" evidence="1">
    <location>
        <begin position="266"/>
        <end position="296"/>
    </location>
</feature>
<dbReference type="InterPro" id="IPR019141">
    <property type="entry name" value="DUF2045"/>
</dbReference>
<dbReference type="EMBL" id="LSSM01003569">
    <property type="protein sequence ID" value="OMJ17499.1"/>
    <property type="molecule type" value="Genomic_DNA"/>
</dbReference>
<evidence type="ECO:0000313" key="3">
    <source>
        <dbReference type="EMBL" id="OMJ22840.1"/>
    </source>
</evidence>
<reference evidence="2" key="2">
    <citation type="submission" date="2017-01" db="EMBL/GenBank/DDBJ databases">
        <authorList>
            <person name="Mah S.A."/>
            <person name="Swanson W.J."/>
            <person name="Moy G.W."/>
            <person name="Vacquier V.D."/>
        </authorList>
    </citation>
    <scope>NUCLEOTIDE SEQUENCE [LARGE SCALE GENOMIC DNA]</scope>
    <source>
        <strain evidence="2">ID-206-W2</strain>
    </source>
</reference>
<reference evidence="4" key="1">
    <citation type="submission" date="2017-01" db="EMBL/GenBank/DDBJ databases">
        <authorList>
            <person name="Wang Y."/>
            <person name="White M."/>
            <person name="Kvist S."/>
            <person name="Moncalvo J.-M."/>
        </authorList>
    </citation>
    <scope>NUCLEOTIDE SEQUENCE [LARGE SCALE GENOMIC DNA]</scope>
    <source>
        <strain evidence="4">ID-206-W2</strain>
    </source>
</reference>
<proteinExistence type="predicted"/>
<dbReference type="AlphaFoldDB" id="A0A1R1XSI0"/>
<dbReference type="PANTHER" id="PTHR21477">
    <property type="entry name" value="ZGC:172139"/>
    <property type="match status" value="1"/>
</dbReference>
<gene>
    <name evidence="3" type="ORF">AYI69_g5240</name>
    <name evidence="2" type="ORF">AYI69_g7398</name>
</gene>
<comment type="caution">
    <text evidence="2">The sequence shown here is derived from an EMBL/GenBank/DDBJ whole genome shotgun (WGS) entry which is preliminary data.</text>
</comment>
<organism evidence="2 4">
    <name type="scientific">Smittium culicis</name>
    <dbReference type="NCBI Taxonomy" id="133412"/>
    <lineage>
        <taxon>Eukaryota</taxon>
        <taxon>Fungi</taxon>
        <taxon>Fungi incertae sedis</taxon>
        <taxon>Zoopagomycota</taxon>
        <taxon>Kickxellomycotina</taxon>
        <taxon>Harpellomycetes</taxon>
        <taxon>Harpellales</taxon>
        <taxon>Legeriomycetaceae</taxon>
        <taxon>Smittium</taxon>
    </lineage>
</organism>